<dbReference type="Pfam" id="PF01486">
    <property type="entry name" value="K-box"/>
    <property type="match status" value="1"/>
</dbReference>
<dbReference type="GO" id="GO:0005634">
    <property type="term" value="C:nucleus"/>
    <property type="evidence" value="ECO:0007669"/>
    <property type="project" value="InterPro"/>
</dbReference>
<evidence type="ECO:0000313" key="3">
    <source>
        <dbReference type="Proteomes" id="UP001374535"/>
    </source>
</evidence>
<dbReference type="Proteomes" id="UP001374535">
    <property type="component" value="Chromosome 9"/>
</dbReference>
<sequence>MKGKELDGLSLKELQHLEKQLSEGILAVKDRKNNLQGPGYRYRVLLALFISFSFHNTASKELEQKAMMENEILRKQVVNTRLWSSEERMENRTLQRLRESSGFTVTFLY</sequence>
<proteinExistence type="predicted"/>
<dbReference type="InterPro" id="IPR002487">
    <property type="entry name" value="TF_Kbox"/>
</dbReference>
<feature type="domain" description="K-box" evidence="1">
    <location>
        <begin position="1"/>
        <end position="35"/>
    </location>
</feature>
<evidence type="ECO:0000313" key="2">
    <source>
        <dbReference type="EMBL" id="WVY96130.1"/>
    </source>
</evidence>
<accession>A0AAQ3RLJ4</accession>
<dbReference type="GO" id="GO:0003700">
    <property type="term" value="F:DNA-binding transcription factor activity"/>
    <property type="evidence" value="ECO:0007669"/>
    <property type="project" value="InterPro"/>
</dbReference>
<keyword evidence="3" id="KW-1185">Reference proteome</keyword>
<evidence type="ECO:0000259" key="1">
    <source>
        <dbReference type="Pfam" id="PF01486"/>
    </source>
</evidence>
<protein>
    <recommendedName>
        <fullName evidence="1">K-box domain-containing protein</fullName>
    </recommendedName>
</protein>
<dbReference type="AlphaFoldDB" id="A0AAQ3RLJ4"/>
<reference evidence="2 3" key="1">
    <citation type="journal article" date="2023" name="Life. Sci Alliance">
        <title>Evolutionary insights into 3D genome organization and epigenetic landscape of Vigna mungo.</title>
        <authorList>
            <person name="Junaid A."/>
            <person name="Singh B."/>
            <person name="Bhatia S."/>
        </authorList>
    </citation>
    <scope>NUCLEOTIDE SEQUENCE [LARGE SCALE GENOMIC DNA]</scope>
    <source>
        <strain evidence="2">Urdbean</strain>
    </source>
</reference>
<name>A0AAQ3RLJ4_VIGMU</name>
<gene>
    <name evidence="2" type="ORF">V8G54_028281</name>
</gene>
<organism evidence="2 3">
    <name type="scientific">Vigna mungo</name>
    <name type="common">Black gram</name>
    <name type="synonym">Phaseolus mungo</name>
    <dbReference type="NCBI Taxonomy" id="3915"/>
    <lineage>
        <taxon>Eukaryota</taxon>
        <taxon>Viridiplantae</taxon>
        <taxon>Streptophyta</taxon>
        <taxon>Embryophyta</taxon>
        <taxon>Tracheophyta</taxon>
        <taxon>Spermatophyta</taxon>
        <taxon>Magnoliopsida</taxon>
        <taxon>eudicotyledons</taxon>
        <taxon>Gunneridae</taxon>
        <taxon>Pentapetalae</taxon>
        <taxon>rosids</taxon>
        <taxon>fabids</taxon>
        <taxon>Fabales</taxon>
        <taxon>Fabaceae</taxon>
        <taxon>Papilionoideae</taxon>
        <taxon>50 kb inversion clade</taxon>
        <taxon>NPAAA clade</taxon>
        <taxon>indigoferoid/millettioid clade</taxon>
        <taxon>Phaseoleae</taxon>
        <taxon>Vigna</taxon>
    </lineage>
</organism>
<dbReference type="EMBL" id="CP144692">
    <property type="protein sequence ID" value="WVY96130.1"/>
    <property type="molecule type" value="Genomic_DNA"/>
</dbReference>